<keyword evidence="8" id="KW-1185">Reference proteome</keyword>
<dbReference type="InterPro" id="IPR015655">
    <property type="entry name" value="PP2C"/>
</dbReference>
<dbReference type="PANTHER" id="PTHR13832">
    <property type="entry name" value="PROTEIN PHOSPHATASE 2C"/>
    <property type="match status" value="1"/>
</dbReference>
<name>A0A2T9Y6U0_9FUNG</name>
<evidence type="ECO:0000256" key="1">
    <source>
        <dbReference type="ARBA" id="ARBA00022723"/>
    </source>
</evidence>
<dbReference type="CDD" id="cd00143">
    <property type="entry name" value="PP2Cc"/>
    <property type="match status" value="1"/>
</dbReference>
<protein>
    <recommendedName>
        <fullName evidence="6">PPM-type phosphatase domain-containing protein</fullName>
    </recommendedName>
</protein>
<feature type="domain" description="PPM-type phosphatase" evidence="6">
    <location>
        <begin position="327"/>
        <end position="686"/>
    </location>
</feature>
<evidence type="ECO:0000259" key="6">
    <source>
        <dbReference type="PROSITE" id="PS51746"/>
    </source>
</evidence>
<dbReference type="SMART" id="SM00332">
    <property type="entry name" value="PP2Cc"/>
    <property type="match status" value="1"/>
</dbReference>
<dbReference type="PROSITE" id="PS51746">
    <property type="entry name" value="PPM_2"/>
    <property type="match status" value="1"/>
</dbReference>
<sequence>SLPTSLLQKMPGIKPGLPFSHYNPFSLFPYKTLIPFQNLNKSYLSSPPISFNSLQNSFFSTKQGFFRNSIFGISFSPKINPSYPNKSPCISRSLKTNNYPNRLENVSNLSSVFLRNLKASSSTSNNRYPLFIKDFTMNKRYFNSPNESHSNRHKLDNTLDEKNDVNQKSLIQKKYKGSLLFKKTLYLGLVVATGAYIYNYFSNSNSQKEINQDSKTESPSSGGNVIIKSNPLDPQKATDLTKLIHLIEGKRKLSREFIRENESNGIRSRKSSKKLEPLENVEVDALLTLDENHMVLWRPNHKDQSLNIYSNQVSSNTKIEDYISWKSYDSTLPQGEKGNRQFFGVFDGHAGYMCAEKISSELPDILGKTLSTIDYMSYSNEQNSQVGEFEQRILEKINNFSENNMSNLKQNKNAIALASSFVLMDEIVVHDSVKQFYAKDNGVDIESKVDMLLGPAVSGSCGIGILLDNDENTLTVANTGDSRAVLGSLLPSGKWKSVELSVDQTADNKKELLRIKKEHPGEESTVIIKNRVLGGLMPTRAFGDSRYKWDLTYQNALFPLLYSRGHKYATTPNYFLTPPYVTAQPVIVQHKIRSGSDKFIIIATDGLWDRLTSQQAVDVVGSWIDKGSDGTLGSKNQNPSSNLIKLSLSYDYNGNLISDLPNTLLAIPSPYSRRYRDDISVYVIVF</sequence>
<keyword evidence="2 4" id="KW-0378">Hydrolase</keyword>
<feature type="non-terminal residue" evidence="7">
    <location>
        <position position="1"/>
    </location>
</feature>
<feature type="region of interest" description="Disordered" evidence="5">
    <location>
        <begin position="208"/>
        <end position="232"/>
    </location>
</feature>
<dbReference type="Proteomes" id="UP000245699">
    <property type="component" value="Unassembled WGS sequence"/>
</dbReference>
<dbReference type="PROSITE" id="PS01032">
    <property type="entry name" value="PPM_1"/>
    <property type="match status" value="1"/>
</dbReference>
<evidence type="ECO:0000256" key="2">
    <source>
        <dbReference type="ARBA" id="ARBA00022801"/>
    </source>
</evidence>
<evidence type="ECO:0000256" key="3">
    <source>
        <dbReference type="ARBA" id="ARBA00022912"/>
    </source>
</evidence>
<dbReference type="InterPro" id="IPR036457">
    <property type="entry name" value="PPM-type-like_dom_sf"/>
</dbReference>
<evidence type="ECO:0000313" key="7">
    <source>
        <dbReference type="EMBL" id="PVU88037.1"/>
    </source>
</evidence>
<dbReference type="GO" id="GO:0046872">
    <property type="term" value="F:metal ion binding"/>
    <property type="evidence" value="ECO:0007669"/>
    <property type="project" value="UniProtKB-KW"/>
</dbReference>
<dbReference type="PANTHER" id="PTHR13832:SF792">
    <property type="entry name" value="GM14286P"/>
    <property type="match status" value="1"/>
</dbReference>
<dbReference type="GO" id="GO:0005739">
    <property type="term" value="C:mitochondrion"/>
    <property type="evidence" value="ECO:0007669"/>
    <property type="project" value="TreeGrafter"/>
</dbReference>
<evidence type="ECO:0000256" key="5">
    <source>
        <dbReference type="SAM" id="MobiDB-lite"/>
    </source>
</evidence>
<dbReference type="GO" id="GO:0004741">
    <property type="term" value="F:[pyruvate dehydrogenase (acetyl-transferring)]-phosphatase activity"/>
    <property type="evidence" value="ECO:0007669"/>
    <property type="project" value="TreeGrafter"/>
</dbReference>
<evidence type="ECO:0000256" key="4">
    <source>
        <dbReference type="RuleBase" id="RU003465"/>
    </source>
</evidence>
<dbReference type="Pfam" id="PF00481">
    <property type="entry name" value="PP2C"/>
    <property type="match status" value="1"/>
</dbReference>
<reference evidence="7 8" key="1">
    <citation type="journal article" date="2018" name="MBio">
        <title>Comparative Genomics Reveals the Core Gene Toolbox for the Fungus-Insect Symbiosis.</title>
        <authorList>
            <person name="Wang Y."/>
            <person name="Stata M."/>
            <person name="Wang W."/>
            <person name="Stajich J.E."/>
            <person name="White M.M."/>
            <person name="Moncalvo J.M."/>
        </authorList>
    </citation>
    <scope>NUCLEOTIDE SEQUENCE [LARGE SCALE GENOMIC DNA]</scope>
    <source>
        <strain evidence="7 8">AUS-77-4</strain>
    </source>
</reference>
<comment type="similarity">
    <text evidence="4">Belongs to the PP2C family.</text>
</comment>
<evidence type="ECO:0000313" key="8">
    <source>
        <dbReference type="Proteomes" id="UP000245699"/>
    </source>
</evidence>
<gene>
    <name evidence="7" type="ORF">BB559_005761</name>
</gene>
<accession>A0A2T9Y6U0</accession>
<dbReference type="OrthoDB" id="420076at2759"/>
<organism evidence="7 8">
    <name type="scientific">Furculomyces boomerangus</name>
    <dbReference type="NCBI Taxonomy" id="61424"/>
    <lineage>
        <taxon>Eukaryota</taxon>
        <taxon>Fungi</taxon>
        <taxon>Fungi incertae sedis</taxon>
        <taxon>Zoopagomycota</taxon>
        <taxon>Kickxellomycotina</taxon>
        <taxon>Harpellomycetes</taxon>
        <taxon>Harpellales</taxon>
        <taxon>Harpellaceae</taxon>
        <taxon>Furculomyces</taxon>
    </lineage>
</organism>
<dbReference type="SUPFAM" id="SSF81606">
    <property type="entry name" value="PP2C-like"/>
    <property type="match status" value="1"/>
</dbReference>
<dbReference type="AlphaFoldDB" id="A0A2T9Y6U0"/>
<proteinExistence type="inferred from homology"/>
<dbReference type="InterPro" id="IPR001932">
    <property type="entry name" value="PPM-type_phosphatase-like_dom"/>
</dbReference>
<comment type="caution">
    <text evidence="7">The sequence shown here is derived from an EMBL/GenBank/DDBJ whole genome shotgun (WGS) entry which is preliminary data.</text>
</comment>
<keyword evidence="1" id="KW-0479">Metal-binding</keyword>
<dbReference type="Gene3D" id="3.60.40.10">
    <property type="entry name" value="PPM-type phosphatase domain"/>
    <property type="match status" value="1"/>
</dbReference>
<dbReference type="STRING" id="61424.A0A2T9Y6U0"/>
<dbReference type="EMBL" id="MBFT01000666">
    <property type="protein sequence ID" value="PVU88037.1"/>
    <property type="molecule type" value="Genomic_DNA"/>
</dbReference>
<dbReference type="InterPro" id="IPR000222">
    <property type="entry name" value="PP2C_BS"/>
</dbReference>
<keyword evidence="3 4" id="KW-0904">Protein phosphatase</keyword>